<evidence type="ECO:0000256" key="3">
    <source>
        <dbReference type="ARBA" id="ARBA00022475"/>
    </source>
</evidence>
<evidence type="ECO:0000256" key="7">
    <source>
        <dbReference type="SAM" id="Phobius"/>
    </source>
</evidence>
<keyword evidence="10" id="KW-1185">Reference proteome</keyword>
<organism evidence="9 10">
    <name type="scientific">Neolewinella maritima</name>
    <dbReference type="NCBI Taxonomy" id="1383882"/>
    <lineage>
        <taxon>Bacteria</taxon>
        <taxon>Pseudomonadati</taxon>
        <taxon>Bacteroidota</taxon>
        <taxon>Saprospiria</taxon>
        <taxon>Saprospirales</taxon>
        <taxon>Lewinellaceae</taxon>
        <taxon>Neolewinella</taxon>
    </lineage>
</organism>
<keyword evidence="6 7" id="KW-0472">Membrane</keyword>
<feature type="transmembrane region" description="Helical" evidence="7">
    <location>
        <begin position="121"/>
        <end position="142"/>
    </location>
</feature>
<dbReference type="PANTHER" id="PTHR30506">
    <property type="entry name" value="INNER MEMBRANE PROTEIN"/>
    <property type="match status" value="1"/>
</dbReference>
<name>A0ABN8EZ08_9BACT</name>
<feature type="transmembrane region" description="Helical" evidence="7">
    <location>
        <begin position="96"/>
        <end position="115"/>
    </location>
</feature>
<comment type="similarity">
    <text evidence="2">Belongs to the UPF0126 family.</text>
</comment>
<evidence type="ECO:0000313" key="10">
    <source>
        <dbReference type="Proteomes" id="UP000837803"/>
    </source>
</evidence>
<dbReference type="Pfam" id="PF03458">
    <property type="entry name" value="Gly_transporter"/>
    <property type="match status" value="2"/>
</dbReference>
<proteinExistence type="inferred from homology"/>
<evidence type="ECO:0000256" key="2">
    <source>
        <dbReference type="ARBA" id="ARBA00008193"/>
    </source>
</evidence>
<evidence type="ECO:0000259" key="8">
    <source>
        <dbReference type="Pfam" id="PF03458"/>
    </source>
</evidence>
<accession>A0ABN8EZ08</accession>
<evidence type="ECO:0000256" key="5">
    <source>
        <dbReference type="ARBA" id="ARBA00022989"/>
    </source>
</evidence>
<comment type="caution">
    <text evidence="9">The sequence shown here is derived from an EMBL/GenBank/DDBJ whole genome shotgun (WGS) entry which is preliminary data.</text>
</comment>
<keyword evidence="4 7" id="KW-0812">Transmembrane</keyword>
<dbReference type="PANTHER" id="PTHR30506:SF3">
    <property type="entry name" value="UPF0126 INNER MEMBRANE PROTEIN YADS-RELATED"/>
    <property type="match status" value="1"/>
</dbReference>
<feature type="transmembrane region" description="Helical" evidence="7">
    <location>
        <begin position="64"/>
        <end position="84"/>
    </location>
</feature>
<feature type="domain" description="Glycine transporter" evidence="8">
    <location>
        <begin position="97"/>
        <end position="169"/>
    </location>
</feature>
<feature type="transmembrane region" description="Helical" evidence="7">
    <location>
        <begin position="7"/>
        <end position="26"/>
    </location>
</feature>
<evidence type="ECO:0000313" key="9">
    <source>
        <dbReference type="EMBL" id="CAH0999066.1"/>
    </source>
</evidence>
<evidence type="ECO:0000256" key="1">
    <source>
        <dbReference type="ARBA" id="ARBA00004651"/>
    </source>
</evidence>
<dbReference type="InterPro" id="IPR005115">
    <property type="entry name" value="Gly_transporter"/>
</dbReference>
<protein>
    <recommendedName>
        <fullName evidence="8">Glycine transporter domain-containing protein</fullName>
    </recommendedName>
</protein>
<dbReference type="Proteomes" id="UP000837803">
    <property type="component" value="Unassembled WGS sequence"/>
</dbReference>
<feature type="domain" description="Glycine transporter" evidence="8">
    <location>
        <begin position="11"/>
        <end position="85"/>
    </location>
</feature>
<evidence type="ECO:0000256" key="4">
    <source>
        <dbReference type="ARBA" id="ARBA00022692"/>
    </source>
</evidence>
<reference evidence="9" key="1">
    <citation type="submission" date="2021-12" db="EMBL/GenBank/DDBJ databases">
        <authorList>
            <person name="Rodrigo-Torres L."/>
            <person name="Arahal R. D."/>
            <person name="Lucena T."/>
        </authorList>
    </citation>
    <scope>NUCLEOTIDE SEQUENCE</scope>
    <source>
        <strain evidence="9">CECT 8419</strain>
    </source>
</reference>
<dbReference type="RefSeq" id="WP_238749263.1">
    <property type="nucleotide sequence ID" value="NZ_CAKLPZ010000001.1"/>
</dbReference>
<keyword evidence="3" id="KW-1003">Cell membrane</keyword>
<feature type="transmembrane region" description="Helical" evidence="7">
    <location>
        <begin position="154"/>
        <end position="173"/>
    </location>
</feature>
<sequence length="208" mass="22452">MPGPIDYLIPFIDYAGTLVFAVSGALAGIRRKFDVFGIFLMALVTAIGGGTLRDLLIGSTPVSWMLSNLYVYLVIGAVAFAVLLYPQIGKLRKGMFLFDTIGIALYTILGLQKALSFGLSPLIAVMLGVVSATFGGVIRDVLSGEVPLIFRREIYASACLLGAVVFLLIDSWLGDEAGMSIAIAVVFLIRFFAVKRKWSLSFLTRSLN</sequence>
<evidence type="ECO:0000256" key="6">
    <source>
        <dbReference type="ARBA" id="ARBA00023136"/>
    </source>
</evidence>
<gene>
    <name evidence="9" type="ORF">LEM8419_00361</name>
</gene>
<dbReference type="EMBL" id="CAKLPZ010000001">
    <property type="protein sequence ID" value="CAH0999066.1"/>
    <property type="molecule type" value="Genomic_DNA"/>
</dbReference>
<feature type="transmembrane region" description="Helical" evidence="7">
    <location>
        <begin position="179"/>
        <end position="195"/>
    </location>
</feature>
<keyword evidence="5 7" id="KW-1133">Transmembrane helix</keyword>
<comment type="subcellular location">
    <subcellularLocation>
        <location evidence="1">Cell membrane</location>
        <topology evidence="1">Multi-pass membrane protein</topology>
    </subcellularLocation>
</comment>
<feature type="transmembrane region" description="Helical" evidence="7">
    <location>
        <begin position="33"/>
        <end position="52"/>
    </location>
</feature>